<dbReference type="PANTHER" id="PTHR47612:SF1">
    <property type="entry name" value="TRICHOHYALIN-LIKE PROTEIN 1"/>
    <property type="match status" value="1"/>
</dbReference>
<dbReference type="Proteomes" id="UP000299084">
    <property type="component" value="Unassembled WGS sequence"/>
</dbReference>
<organism evidence="2 3">
    <name type="scientific">Camelus dromedarius</name>
    <name type="common">Dromedary</name>
    <name type="synonym">Arabian camel</name>
    <dbReference type="NCBI Taxonomy" id="9838"/>
    <lineage>
        <taxon>Eukaryota</taxon>
        <taxon>Metazoa</taxon>
        <taxon>Chordata</taxon>
        <taxon>Craniata</taxon>
        <taxon>Vertebrata</taxon>
        <taxon>Euteleostomi</taxon>
        <taxon>Mammalia</taxon>
        <taxon>Eutheria</taxon>
        <taxon>Laurasiatheria</taxon>
        <taxon>Artiodactyla</taxon>
        <taxon>Tylopoda</taxon>
        <taxon>Camelidae</taxon>
        <taxon>Camelus</taxon>
    </lineage>
</organism>
<dbReference type="AlphaFoldDB" id="A0A5N4CP42"/>
<dbReference type="PANTHER" id="PTHR47612">
    <property type="entry name" value="TRICHOHYALIN-LIKE PROTEIN 1"/>
    <property type="match status" value="1"/>
</dbReference>
<evidence type="ECO:0000259" key="1">
    <source>
        <dbReference type="SMART" id="SM01394"/>
    </source>
</evidence>
<protein>
    <submittedName>
        <fullName evidence="2">Trichohyalin-like protein 1</fullName>
    </submittedName>
</protein>
<dbReference type="Pfam" id="PF01023">
    <property type="entry name" value="S_100"/>
    <property type="match status" value="1"/>
</dbReference>
<dbReference type="EMBL" id="JWIN03000021">
    <property type="protein sequence ID" value="KAB1260686.1"/>
    <property type="molecule type" value="Genomic_DNA"/>
</dbReference>
<feature type="domain" description="S100/CaBP-9k-type calcium binding subdomain" evidence="1">
    <location>
        <begin position="47"/>
        <end position="89"/>
    </location>
</feature>
<evidence type="ECO:0000313" key="3">
    <source>
        <dbReference type="Proteomes" id="UP000299084"/>
    </source>
</evidence>
<dbReference type="Gene3D" id="1.10.238.10">
    <property type="entry name" value="EF-hand"/>
    <property type="match status" value="1"/>
</dbReference>
<evidence type="ECO:0000313" key="2">
    <source>
        <dbReference type="EMBL" id="KAB1260686.1"/>
    </source>
</evidence>
<accession>A0A5N4CP42</accession>
<name>A0A5N4CP42_CAMDR</name>
<dbReference type="SMART" id="SM01394">
    <property type="entry name" value="S_100"/>
    <property type="match status" value="1"/>
</dbReference>
<dbReference type="InterPro" id="IPR042937">
    <property type="entry name" value="TCHHL1"/>
</dbReference>
<gene>
    <name evidence="2" type="ORF">Cadr_000024808</name>
</gene>
<sequence>RLNKRFQCLPSAHSPLPHDSPALTREREVSFVCSYSQSPEFVKMPQLLGDVLCVIETFRKYARVDSDEATLTCRELKELLRGEFGDILQPPTLFSGLVIVIEKKEAFLTGTIASAK</sequence>
<reference evidence="2 3" key="1">
    <citation type="journal article" date="2019" name="Mol. Ecol. Resour.">
        <title>Improving Illumina assemblies with Hi-C and long reads: an example with the North African dromedary.</title>
        <authorList>
            <person name="Elbers J.P."/>
            <person name="Rogers M.F."/>
            <person name="Perelman P.L."/>
            <person name="Proskuryakova A.A."/>
            <person name="Serdyukova N.A."/>
            <person name="Johnson W.E."/>
            <person name="Horin P."/>
            <person name="Corander J."/>
            <person name="Murphy D."/>
            <person name="Burger P.A."/>
        </authorList>
    </citation>
    <scope>NUCLEOTIDE SEQUENCE [LARGE SCALE GENOMIC DNA]</scope>
    <source>
        <strain evidence="2">Drom800</strain>
        <tissue evidence="2">Blood</tissue>
    </source>
</reference>
<keyword evidence="3" id="KW-1185">Reference proteome</keyword>
<feature type="non-terminal residue" evidence="2">
    <location>
        <position position="1"/>
    </location>
</feature>
<dbReference type="InterPro" id="IPR013787">
    <property type="entry name" value="S100_Ca-bd_sub"/>
</dbReference>
<comment type="caution">
    <text evidence="2">The sequence shown here is derived from an EMBL/GenBank/DDBJ whole genome shotgun (WGS) entry which is preliminary data.</text>
</comment>
<proteinExistence type="predicted"/>